<dbReference type="GO" id="GO:0004425">
    <property type="term" value="F:indole-3-glycerol-phosphate synthase activity"/>
    <property type="evidence" value="ECO:0007669"/>
    <property type="project" value="UniProtKB-UniRule"/>
</dbReference>
<dbReference type="InterPro" id="IPR001468">
    <property type="entry name" value="Indole-3-GlycerolPSynthase_CS"/>
</dbReference>
<comment type="similarity">
    <text evidence="10">Belongs to the TrpC family.</text>
</comment>
<evidence type="ECO:0000256" key="5">
    <source>
        <dbReference type="ARBA" id="ARBA00022605"/>
    </source>
</evidence>
<evidence type="ECO:0000256" key="2">
    <source>
        <dbReference type="ARBA" id="ARBA00004696"/>
    </source>
</evidence>
<dbReference type="SUPFAM" id="SSF51366">
    <property type="entry name" value="Ribulose-phoshate binding barrel"/>
    <property type="match status" value="1"/>
</dbReference>
<dbReference type="UniPathway" id="UPA00035">
    <property type="reaction ID" value="UER00043"/>
</dbReference>
<evidence type="ECO:0000256" key="7">
    <source>
        <dbReference type="ARBA" id="ARBA00022822"/>
    </source>
</evidence>
<keyword evidence="9 10" id="KW-0456">Lyase</keyword>
<dbReference type="InterPro" id="IPR013798">
    <property type="entry name" value="Indole-3-glycerol_P_synth_dom"/>
</dbReference>
<sequence>MSETVLDRIKAYKLEEVAADKAAKPLAQVEDAARAASPVRHFADALLEASKTGYGLIAEVKKASPSKGLIRPDFDPATIAAAYEAGGAACLSVLTDTPSFQGAKEFLGEAREACALPVLRKDFMYDPYQVVEARALGADCILIIMASVSDEQARELEQTAKDWKMDVLIEVHNEAELERATQLESRLIGVNNRDLHTFETSLDNTRRLARMVPEDRIIVSESGLHTPQDLADMALYGARCFLIGESLMRQDDVEQATRDLLREGSAGRVM</sequence>
<evidence type="ECO:0000256" key="4">
    <source>
        <dbReference type="ARBA" id="ARBA00018080"/>
    </source>
</evidence>
<dbReference type="NCBIfam" id="NF001377">
    <property type="entry name" value="PRK00278.2-4"/>
    <property type="match status" value="1"/>
</dbReference>
<dbReference type="PANTHER" id="PTHR22854">
    <property type="entry name" value="TRYPTOPHAN BIOSYNTHESIS PROTEIN"/>
    <property type="match status" value="1"/>
</dbReference>
<evidence type="ECO:0000256" key="6">
    <source>
        <dbReference type="ARBA" id="ARBA00022793"/>
    </source>
</evidence>
<dbReference type="CDD" id="cd00331">
    <property type="entry name" value="IGPS"/>
    <property type="match status" value="1"/>
</dbReference>
<evidence type="ECO:0000256" key="3">
    <source>
        <dbReference type="ARBA" id="ARBA00012362"/>
    </source>
</evidence>
<reference evidence="12 13" key="1">
    <citation type="submission" date="2019-12" db="EMBL/GenBank/DDBJ databases">
        <authorList>
            <person name="Li M."/>
        </authorList>
    </citation>
    <scope>NUCLEOTIDE SEQUENCE [LARGE SCALE GENOMIC DNA]</scope>
    <source>
        <strain evidence="12 13">GBMRC 2024</strain>
    </source>
</reference>
<evidence type="ECO:0000259" key="11">
    <source>
        <dbReference type="Pfam" id="PF00218"/>
    </source>
</evidence>
<comment type="pathway">
    <text evidence="2 10">Amino-acid biosynthesis; L-tryptophan biosynthesis; L-tryptophan from chorismate: step 4/5.</text>
</comment>
<dbReference type="Pfam" id="PF00218">
    <property type="entry name" value="IGPS"/>
    <property type="match status" value="1"/>
</dbReference>
<dbReference type="HAMAP" id="MF_00134_B">
    <property type="entry name" value="IGPS_B"/>
    <property type="match status" value="1"/>
</dbReference>
<dbReference type="AlphaFoldDB" id="A0A6L7G975"/>
<dbReference type="NCBIfam" id="NF001370">
    <property type="entry name" value="PRK00278.1-2"/>
    <property type="match status" value="1"/>
</dbReference>
<evidence type="ECO:0000256" key="8">
    <source>
        <dbReference type="ARBA" id="ARBA00023141"/>
    </source>
</evidence>
<dbReference type="InterPro" id="IPR045186">
    <property type="entry name" value="Indole-3-glycerol_P_synth"/>
</dbReference>
<proteinExistence type="inferred from homology"/>
<gene>
    <name evidence="10 12" type="primary">trpC</name>
    <name evidence="12" type="ORF">GR170_22580</name>
</gene>
<evidence type="ECO:0000313" key="13">
    <source>
        <dbReference type="Proteomes" id="UP000477911"/>
    </source>
</evidence>
<evidence type="ECO:0000313" key="12">
    <source>
        <dbReference type="EMBL" id="MXN20625.1"/>
    </source>
</evidence>
<dbReference type="PROSITE" id="PS00614">
    <property type="entry name" value="IGPS"/>
    <property type="match status" value="1"/>
</dbReference>
<accession>A0A6L7G975</accession>
<keyword evidence="8 10" id="KW-0057">Aromatic amino acid biosynthesis</keyword>
<dbReference type="NCBIfam" id="NF001373">
    <property type="entry name" value="PRK00278.1-6"/>
    <property type="match status" value="1"/>
</dbReference>
<dbReference type="RefSeq" id="WP_160896749.1">
    <property type="nucleotide sequence ID" value="NZ_WUMU01000033.1"/>
</dbReference>
<comment type="catalytic activity">
    <reaction evidence="1 10">
        <text>1-(2-carboxyphenylamino)-1-deoxy-D-ribulose 5-phosphate + H(+) = (1S,2R)-1-C-(indol-3-yl)glycerol 3-phosphate + CO2 + H2O</text>
        <dbReference type="Rhea" id="RHEA:23476"/>
        <dbReference type="ChEBI" id="CHEBI:15377"/>
        <dbReference type="ChEBI" id="CHEBI:15378"/>
        <dbReference type="ChEBI" id="CHEBI:16526"/>
        <dbReference type="ChEBI" id="CHEBI:58613"/>
        <dbReference type="ChEBI" id="CHEBI:58866"/>
        <dbReference type="EC" id="4.1.1.48"/>
    </reaction>
</comment>
<dbReference type="EMBL" id="WUMU01000033">
    <property type="protein sequence ID" value="MXN20625.1"/>
    <property type="molecule type" value="Genomic_DNA"/>
</dbReference>
<keyword evidence="5 10" id="KW-0028">Amino-acid biosynthesis</keyword>
<protein>
    <recommendedName>
        <fullName evidence="4 10">Indole-3-glycerol phosphate synthase</fullName>
        <shortName evidence="10">IGPS</shortName>
        <ecNumber evidence="3 10">4.1.1.48</ecNumber>
    </recommendedName>
</protein>
<name>A0A6L7G975_9RHOB</name>
<dbReference type="FunFam" id="3.20.20.70:FF:000024">
    <property type="entry name" value="Indole-3-glycerol phosphate synthase"/>
    <property type="match status" value="1"/>
</dbReference>
<dbReference type="Proteomes" id="UP000477911">
    <property type="component" value="Unassembled WGS sequence"/>
</dbReference>
<evidence type="ECO:0000256" key="9">
    <source>
        <dbReference type="ARBA" id="ARBA00023239"/>
    </source>
</evidence>
<dbReference type="Gene3D" id="3.20.20.70">
    <property type="entry name" value="Aldolase class I"/>
    <property type="match status" value="1"/>
</dbReference>
<dbReference type="PANTHER" id="PTHR22854:SF2">
    <property type="entry name" value="INDOLE-3-GLYCEROL-PHOSPHATE SYNTHASE"/>
    <property type="match status" value="1"/>
</dbReference>
<comment type="caution">
    <text evidence="12">The sequence shown here is derived from an EMBL/GenBank/DDBJ whole genome shotgun (WGS) entry which is preliminary data.</text>
</comment>
<dbReference type="InterPro" id="IPR011060">
    <property type="entry name" value="RibuloseP-bd_barrel"/>
</dbReference>
<keyword evidence="7 10" id="KW-0822">Tryptophan biosynthesis</keyword>
<keyword evidence="13" id="KW-1185">Reference proteome</keyword>
<dbReference type="InterPro" id="IPR013785">
    <property type="entry name" value="Aldolase_TIM"/>
</dbReference>
<evidence type="ECO:0000256" key="10">
    <source>
        <dbReference type="HAMAP-Rule" id="MF_00134"/>
    </source>
</evidence>
<feature type="domain" description="Indole-3-glycerol phosphate synthase" evidence="11">
    <location>
        <begin position="6"/>
        <end position="260"/>
    </location>
</feature>
<keyword evidence="6 10" id="KW-0210">Decarboxylase</keyword>
<organism evidence="12 13">
    <name type="scientific">Pseudooceanicola albus</name>
    <dbReference type="NCBI Taxonomy" id="2692189"/>
    <lineage>
        <taxon>Bacteria</taxon>
        <taxon>Pseudomonadati</taxon>
        <taxon>Pseudomonadota</taxon>
        <taxon>Alphaproteobacteria</taxon>
        <taxon>Rhodobacterales</taxon>
        <taxon>Paracoccaceae</taxon>
        <taxon>Pseudooceanicola</taxon>
    </lineage>
</organism>
<dbReference type="GO" id="GO:0004640">
    <property type="term" value="F:phosphoribosylanthranilate isomerase activity"/>
    <property type="evidence" value="ECO:0007669"/>
    <property type="project" value="TreeGrafter"/>
</dbReference>
<evidence type="ECO:0000256" key="1">
    <source>
        <dbReference type="ARBA" id="ARBA00001633"/>
    </source>
</evidence>
<dbReference type="GO" id="GO:0000162">
    <property type="term" value="P:L-tryptophan biosynthetic process"/>
    <property type="evidence" value="ECO:0007669"/>
    <property type="project" value="UniProtKB-UniRule"/>
</dbReference>
<dbReference type="EC" id="4.1.1.48" evidence="3 10"/>